<name>A0ABU8WV71_9BURK</name>
<organism evidence="1 2">
    <name type="scientific">Variovorax rhizosphaerae</name>
    <dbReference type="NCBI Taxonomy" id="1836200"/>
    <lineage>
        <taxon>Bacteria</taxon>
        <taxon>Pseudomonadati</taxon>
        <taxon>Pseudomonadota</taxon>
        <taxon>Betaproteobacteria</taxon>
        <taxon>Burkholderiales</taxon>
        <taxon>Comamonadaceae</taxon>
        <taxon>Variovorax</taxon>
    </lineage>
</organism>
<accession>A0ABU8WV71</accession>
<keyword evidence="2" id="KW-1185">Reference proteome</keyword>
<dbReference type="RefSeq" id="WP_340345717.1">
    <property type="nucleotide sequence ID" value="NZ_JBBKZT010000015.1"/>
</dbReference>
<sequence length="56" mass="6195">MDADPESPSSFLTGWSGFNPRHITGPRVVQTLSTTRPGTFPDVQALVAIWYVVYDI</sequence>
<dbReference type="EMBL" id="JBBKZT010000015">
    <property type="protein sequence ID" value="MEJ8850387.1"/>
    <property type="molecule type" value="Genomic_DNA"/>
</dbReference>
<proteinExistence type="predicted"/>
<gene>
    <name evidence="1" type="ORF">WKW82_27375</name>
</gene>
<evidence type="ECO:0000313" key="1">
    <source>
        <dbReference type="EMBL" id="MEJ8850387.1"/>
    </source>
</evidence>
<evidence type="ECO:0000313" key="2">
    <source>
        <dbReference type="Proteomes" id="UP001385892"/>
    </source>
</evidence>
<reference evidence="1 2" key="1">
    <citation type="submission" date="2024-03" db="EMBL/GenBank/DDBJ databases">
        <title>Novel species of the genus Variovorax.</title>
        <authorList>
            <person name="Liu Q."/>
            <person name="Xin Y.-H."/>
        </authorList>
    </citation>
    <scope>NUCLEOTIDE SEQUENCE [LARGE SCALE GENOMIC DNA]</scope>
    <source>
        <strain evidence="1 2">KACC 18900</strain>
    </source>
</reference>
<comment type="caution">
    <text evidence="1">The sequence shown here is derived from an EMBL/GenBank/DDBJ whole genome shotgun (WGS) entry which is preliminary data.</text>
</comment>
<dbReference type="Proteomes" id="UP001385892">
    <property type="component" value="Unassembled WGS sequence"/>
</dbReference>
<protein>
    <submittedName>
        <fullName evidence="1">Uncharacterized protein</fullName>
    </submittedName>
</protein>